<dbReference type="RefSeq" id="WP_139038585.1">
    <property type="nucleotide sequence ID" value="NZ_VDDA01000016.1"/>
</dbReference>
<keyword evidence="1" id="KW-1133">Transmembrane helix</keyword>
<dbReference type="OrthoDB" id="9760788at2"/>
<dbReference type="EMBL" id="VDDA01000016">
    <property type="protein sequence ID" value="TNC09579.1"/>
    <property type="molecule type" value="Genomic_DNA"/>
</dbReference>
<keyword evidence="3" id="KW-1185">Reference proteome</keyword>
<name>A0A5C4LCM0_9HYPH</name>
<dbReference type="AlphaFoldDB" id="A0A5C4LCM0"/>
<evidence type="ECO:0000313" key="2">
    <source>
        <dbReference type="EMBL" id="TNC09579.1"/>
    </source>
</evidence>
<keyword evidence="1" id="KW-0472">Membrane</keyword>
<dbReference type="Proteomes" id="UP000305267">
    <property type="component" value="Unassembled WGS sequence"/>
</dbReference>
<reference evidence="2 3" key="1">
    <citation type="submission" date="2019-06" db="EMBL/GenBank/DDBJ databases">
        <title>Genome of Methylobacterium sp. 17Sr1-39.</title>
        <authorList>
            <person name="Seo T."/>
        </authorList>
    </citation>
    <scope>NUCLEOTIDE SEQUENCE [LARGE SCALE GENOMIC DNA]</scope>
    <source>
        <strain evidence="2 3">17Sr1-39</strain>
    </source>
</reference>
<feature type="transmembrane region" description="Helical" evidence="1">
    <location>
        <begin position="454"/>
        <end position="476"/>
    </location>
</feature>
<gene>
    <name evidence="2" type="ORF">FF100_25525</name>
</gene>
<proteinExistence type="predicted"/>
<dbReference type="PANTHER" id="PTHR34219">
    <property type="entry name" value="IRON-REGULATED INNER MEMBRANE PROTEIN-RELATED"/>
    <property type="match status" value="1"/>
</dbReference>
<accession>A0A5C4LCM0</accession>
<evidence type="ECO:0000256" key="1">
    <source>
        <dbReference type="SAM" id="Phobius"/>
    </source>
</evidence>
<sequence>MRAPRLTGSASKALVKRLKRWLHLGHRWLGIVTGVFVVAWFASGLVMLAVGFPALTEAERLAALPPLDRAAVRLTPQEAMARAGLARFPARLTLAMRGGEPAYWITGADGVRRAVSAATGLPVPPLDAASAAALAATHPAARSVTDLGPVTRDQWTVTARFDAARPFRRVALGDAAGTELTLSVATGELVLDTTRTERVWNWVGAVTHWIYLTPLRARAGLWQDVVLWLSGIALAGAVSGYALGFVRLMRDRLTPYRGWTAWHHLAGVAGGLAIVTFLLSGWLSMNPRGWFGPRAPDAAMRDSYAGQTAPVFPLGLDAVARAPAGSVALDFAWIGGRPLVTAAGPGGTAPCCGTALTPEAVVAAGRRLLPETPLRAVTRIAAPDDYWYDRHGALPLPVLRLAFDDPAGTWFHLDPATGAILSRTDRSGRANRWLFDALHTLDAGPLARHPGWRIGLIIALSALGLSVAGSGVVLGWRRLRRRGRRPGRA</sequence>
<comment type="caution">
    <text evidence="2">The sequence shown here is derived from an EMBL/GenBank/DDBJ whole genome shotgun (WGS) entry which is preliminary data.</text>
</comment>
<dbReference type="InterPro" id="IPR005625">
    <property type="entry name" value="PepSY-ass_TM"/>
</dbReference>
<dbReference type="PANTHER" id="PTHR34219:SF6">
    <property type="entry name" value="BLR3280 PROTEIN"/>
    <property type="match status" value="1"/>
</dbReference>
<feature type="transmembrane region" description="Helical" evidence="1">
    <location>
        <begin position="225"/>
        <end position="249"/>
    </location>
</feature>
<protein>
    <submittedName>
        <fullName evidence="2">PepSY domain-containing protein</fullName>
    </submittedName>
</protein>
<evidence type="ECO:0000313" key="3">
    <source>
        <dbReference type="Proteomes" id="UP000305267"/>
    </source>
</evidence>
<keyword evidence="1" id="KW-0812">Transmembrane</keyword>
<feature type="transmembrane region" description="Helical" evidence="1">
    <location>
        <begin position="261"/>
        <end position="283"/>
    </location>
</feature>
<organism evidence="2 3">
    <name type="scientific">Methylobacterium terricola</name>
    <dbReference type="NCBI Taxonomy" id="2583531"/>
    <lineage>
        <taxon>Bacteria</taxon>
        <taxon>Pseudomonadati</taxon>
        <taxon>Pseudomonadota</taxon>
        <taxon>Alphaproteobacteria</taxon>
        <taxon>Hyphomicrobiales</taxon>
        <taxon>Methylobacteriaceae</taxon>
        <taxon>Methylobacterium</taxon>
    </lineage>
</organism>
<feature type="transmembrane region" description="Helical" evidence="1">
    <location>
        <begin position="28"/>
        <end position="52"/>
    </location>
</feature>